<dbReference type="RefSeq" id="WP_343931744.1">
    <property type="nucleotide sequence ID" value="NZ_BAAABU010000001.1"/>
</dbReference>
<keyword evidence="1" id="KW-0812">Transmembrane</keyword>
<sequence length="359" mass="38735">MSDDNIHRIWTDDELDAALDALNADVDSDEAVLARARAALVETTEGETHVTTDPGQTKPARSKRRWVFGAAAVAVLVAAGLVVQTVSFGRDRAPASAEAAATLDRAAARTIGAVDQPVPSGGYRYVATRAWWMATSGEFSRLAENLLETWAPADEQAEWLLRRDVTGNQQWVVGTAERAKAAGIDTEGGWPEGEWRAKCGGFFAEPGRECDERGSWQHPTAEWQAGLPTDPDALFKRLSDDAPDNDRGDAELLVYAADALRSGLVRSDVRANIYKALAKLPGLQVTEKQANLGGRLGTALGIDDGDLRQDIIIDPETGQFIGERQVTTSDMDQFKAGTVLSFTAVETGVVERMGDKPTR</sequence>
<evidence type="ECO:0000313" key="3">
    <source>
        <dbReference type="Proteomes" id="UP001500416"/>
    </source>
</evidence>
<dbReference type="EMBL" id="BAAABU010000001">
    <property type="protein sequence ID" value="GAA0209010.1"/>
    <property type="molecule type" value="Genomic_DNA"/>
</dbReference>
<organism evidence="2 3">
    <name type="scientific">Saccharothrix mutabilis subsp. mutabilis</name>
    <dbReference type="NCBI Taxonomy" id="66855"/>
    <lineage>
        <taxon>Bacteria</taxon>
        <taxon>Bacillati</taxon>
        <taxon>Actinomycetota</taxon>
        <taxon>Actinomycetes</taxon>
        <taxon>Pseudonocardiales</taxon>
        <taxon>Pseudonocardiaceae</taxon>
        <taxon>Saccharothrix</taxon>
    </lineage>
</organism>
<reference evidence="2 3" key="1">
    <citation type="journal article" date="2019" name="Int. J. Syst. Evol. Microbiol.">
        <title>The Global Catalogue of Microorganisms (GCM) 10K type strain sequencing project: providing services to taxonomists for standard genome sequencing and annotation.</title>
        <authorList>
            <consortium name="The Broad Institute Genomics Platform"/>
            <consortium name="The Broad Institute Genome Sequencing Center for Infectious Disease"/>
            <person name="Wu L."/>
            <person name="Ma J."/>
        </authorList>
    </citation>
    <scope>NUCLEOTIDE SEQUENCE [LARGE SCALE GENOMIC DNA]</scope>
    <source>
        <strain evidence="2 3">JCM 3380</strain>
    </source>
</reference>
<gene>
    <name evidence="2" type="ORF">GCM10010492_03340</name>
</gene>
<feature type="transmembrane region" description="Helical" evidence="1">
    <location>
        <begin position="66"/>
        <end position="86"/>
    </location>
</feature>
<keyword evidence="1" id="KW-0472">Membrane</keyword>
<protein>
    <submittedName>
        <fullName evidence="2">CU044_5270 family protein</fullName>
    </submittedName>
</protein>
<dbReference type="NCBIfam" id="NF038083">
    <property type="entry name" value="CU044_5270_fam"/>
    <property type="match status" value="1"/>
</dbReference>
<keyword evidence="3" id="KW-1185">Reference proteome</keyword>
<dbReference type="InterPro" id="IPR047789">
    <property type="entry name" value="CU044_5270-like"/>
</dbReference>
<keyword evidence="1" id="KW-1133">Transmembrane helix</keyword>
<dbReference type="Proteomes" id="UP001500416">
    <property type="component" value="Unassembled WGS sequence"/>
</dbReference>
<name>A0ABN0T177_9PSEU</name>
<proteinExistence type="predicted"/>
<evidence type="ECO:0000313" key="2">
    <source>
        <dbReference type="EMBL" id="GAA0209010.1"/>
    </source>
</evidence>
<accession>A0ABN0T177</accession>
<comment type="caution">
    <text evidence="2">The sequence shown here is derived from an EMBL/GenBank/DDBJ whole genome shotgun (WGS) entry which is preliminary data.</text>
</comment>
<evidence type="ECO:0000256" key="1">
    <source>
        <dbReference type="SAM" id="Phobius"/>
    </source>
</evidence>